<dbReference type="EMBL" id="LT671826">
    <property type="protein sequence ID" value="SHO79398.1"/>
    <property type="molecule type" value="Genomic_DNA"/>
</dbReference>
<dbReference type="OrthoDB" id="49395at2759"/>
<reference evidence="4" key="1">
    <citation type="journal article" date="2017" name="Nucleic Acids Res.">
        <title>Proteogenomics produces comprehensive and highly accurate protein-coding gene annotation in a complete genome assembly of Malassezia sympodialis.</title>
        <authorList>
            <person name="Zhu Y."/>
            <person name="Engstroem P.G."/>
            <person name="Tellgren-Roth C."/>
            <person name="Baudo C.D."/>
            <person name="Kennell J.C."/>
            <person name="Sun S."/>
            <person name="Billmyre R.B."/>
            <person name="Schroeder M.S."/>
            <person name="Andersson A."/>
            <person name="Holm T."/>
            <person name="Sigurgeirsson B."/>
            <person name="Wu G."/>
            <person name="Sankaranarayanan S.R."/>
            <person name="Siddharthan R."/>
            <person name="Sanyal K."/>
            <person name="Lundeberg J."/>
            <person name="Nystedt B."/>
            <person name="Boekhout T."/>
            <person name="Dawson T.L. Jr."/>
            <person name="Heitman J."/>
            <person name="Scheynius A."/>
            <person name="Lehtioe J."/>
        </authorList>
    </citation>
    <scope>NUCLEOTIDE SEQUENCE [LARGE SCALE GENOMIC DNA]</scope>
    <source>
        <strain evidence="4">ATCC 42132</strain>
    </source>
</reference>
<gene>
    <name evidence="3" type="ORF">MSYG_3747</name>
</gene>
<dbReference type="GO" id="GO:0005737">
    <property type="term" value="C:cytoplasm"/>
    <property type="evidence" value="ECO:0007669"/>
    <property type="project" value="TreeGrafter"/>
</dbReference>
<dbReference type="Proteomes" id="UP000186303">
    <property type="component" value="Chromosome 6"/>
</dbReference>
<name>A0A1M8AAD0_MALS4</name>
<feature type="chain" id="PRO_5012794290" description="HOOK N-terminal domain-containing protein" evidence="2">
    <location>
        <begin position="23"/>
        <end position="565"/>
    </location>
</feature>
<dbReference type="Gene3D" id="1.10.418.10">
    <property type="entry name" value="Calponin-like domain"/>
    <property type="match status" value="1"/>
</dbReference>
<dbReference type="InterPro" id="IPR036872">
    <property type="entry name" value="CH_dom_sf"/>
</dbReference>
<dbReference type="GO" id="GO:0031122">
    <property type="term" value="P:cytoplasmic microtubule organization"/>
    <property type="evidence" value="ECO:0007669"/>
    <property type="project" value="TreeGrafter"/>
</dbReference>
<keyword evidence="1" id="KW-0175">Coiled coil</keyword>
<dbReference type="VEuPathDB" id="FungiDB:MSYG_3747"/>
<feature type="coiled-coil region" evidence="1">
    <location>
        <begin position="382"/>
        <end position="443"/>
    </location>
</feature>
<dbReference type="GO" id="GO:0005815">
    <property type="term" value="C:microtubule organizing center"/>
    <property type="evidence" value="ECO:0007669"/>
    <property type="project" value="TreeGrafter"/>
</dbReference>
<evidence type="ECO:0000313" key="4">
    <source>
        <dbReference type="Proteomes" id="UP000186303"/>
    </source>
</evidence>
<proteinExistence type="predicted"/>
<accession>A0A1M8AAD0</accession>
<dbReference type="STRING" id="1230383.A0A1M8AAD0"/>
<dbReference type="AlphaFoldDB" id="A0A1M8AAD0"/>
<keyword evidence="2" id="KW-0732">Signal</keyword>
<evidence type="ECO:0000256" key="2">
    <source>
        <dbReference type="SAM" id="SignalP"/>
    </source>
</evidence>
<evidence type="ECO:0000313" key="3">
    <source>
        <dbReference type="EMBL" id="SHO79398.1"/>
    </source>
</evidence>
<dbReference type="PANTHER" id="PTHR18947">
    <property type="entry name" value="HOOK PROTEINS"/>
    <property type="match status" value="1"/>
</dbReference>
<sequence length="565" mass="64031">MASRAAPPVSAQLAALTAWVQAVCDVHHIDDCSSLCDGKALFEVLAGVDDVYFTAPQTCSLDLLFRRLQTYYTEELGMSQNELPDIDTRAASQSPPAQDELVKLLRLVVGLVVRSEDNKEHVNAMQSLPYDDQVTMMSIVESLLADPAQTPSQEGAQDAKACVRTGAADIPEEMEKEIQALRCDFERATERCQIQHERLVTMEAELQRVQEEHQQLDQLVESLREVERERDALRDKHDEWRHMAELTKKQERQLDVLRDRVGETAELRRQVRELESKNTELTNAVNSAANRSAMDLTDKNWSERRAMERKYAELLEAHETVCRDRDKLECRCCKLEEQRRTDQEQLSTLFARIRSLELDESLHMLSLVPETREPPAAEPVRKAALEAELKQLQNEQDRLPSSDNENHSHAVIAPIFSDTKLMRDQARLKEAETRKLLSQLEKKMDEEDVVLLADIITESFAQQDLLYQRLQATSEELDKREKSVTPISDLSDVQRECSALRQELMLMASAYQKLSLQLYCDTSGVSAANSPSAAPALPELPANGTSWLSRQRNALAQALSLSKNP</sequence>
<dbReference type="OMA" id="WSERRAM"/>
<dbReference type="CDD" id="cd22211">
    <property type="entry name" value="HkD_SF"/>
    <property type="match status" value="1"/>
</dbReference>
<evidence type="ECO:0000256" key="1">
    <source>
        <dbReference type="SAM" id="Coils"/>
    </source>
</evidence>
<feature type="signal peptide" evidence="2">
    <location>
        <begin position="1"/>
        <end position="22"/>
    </location>
</feature>
<feature type="coiled-coil region" evidence="1">
    <location>
        <begin position="192"/>
        <end position="291"/>
    </location>
</feature>
<dbReference type="PANTHER" id="PTHR18947:SF28">
    <property type="entry name" value="GIRDIN, ISOFORM A"/>
    <property type="match status" value="1"/>
</dbReference>
<protein>
    <recommendedName>
        <fullName evidence="5">HOOK N-terminal domain-containing protein</fullName>
    </recommendedName>
</protein>
<dbReference type="GO" id="GO:0008017">
    <property type="term" value="F:microtubule binding"/>
    <property type="evidence" value="ECO:0007669"/>
    <property type="project" value="TreeGrafter"/>
</dbReference>
<keyword evidence="4" id="KW-1185">Reference proteome</keyword>
<dbReference type="GO" id="GO:0030705">
    <property type="term" value="P:cytoskeleton-dependent intracellular transport"/>
    <property type="evidence" value="ECO:0007669"/>
    <property type="project" value="TreeGrafter"/>
</dbReference>
<organism evidence="3 4">
    <name type="scientific">Malassezia sympodialis (strain ATCC 42132)</name>
    <name type="common">Atopic eczema-associated yeast</name>
    <dbReference type="NCBI Taxonomy" id="1230383"/>
    <lineage>
        <taxon>Eukaryota</taxon>
        <taxon>Fungi</taxon>
        <taxon>Dikarya</taxon>
        <taxon>Basidiomycota</taxon>
        <taxon>Ustilaginomycotina</taxon>
        <taxon>Malasseziomycetes</taxon>
        <taxon>Malasseziales</taxon>
        <taxon>Malasseziaceae</taxon>
        <taxon>Malassezia</taxon>
    </lineage>
</organism>
<dbReference type="GO" id="GO:0051959">
    <property type="term" value="F:dynein light intermediate chain binding"/>
    <property type="evidence" value="ECO:0007669"/>
    <property type="project" value="TreeGrafter"/>
</dbReference>
<dbReference type="SUPFAM" id="SSF116907">
    <property type="entry name" value="Hook domain"/>
    <property type="match status" value="1"/>
</dbReference>
<evidence type="ECO:0008006" key="5">
    <source>
        <dbReference type="Google" id="ProtNLM"/>
    </source>
</evidence>